<dbReference type="InterPro" id="IPR020103">
    <property type="entry name" value="PsdUridine_synth_cat_dom_sf"/>
</dbReference>
<evidence type="ECO:0000313" key="8">
    <source>
        <dbReference type="Proteomes" id="UP000176705"/>
    </source>
</evidence>
<keyword evidence="4 5" id="KW-0413">Isomerase</keyword>
<dbReference type="PANTHER" id="PTHR13767">
    <property type="entry name" value="TRNA-PSEUDOURIDINE SYNTHASE"/>
    <property type="match status" value="1"/>
</dbReference>
<dbReference type="InterPro" id="IPR014780">
    <property type="entry name" value="tRNA_psdUridine_synth_TruB"/>
</dbReference>
<comment type="caution">
    <text evidence="7">The sequence shown here is derived from an EMBL/GenBank/DDBJ whole genome shotgun (WGS) entry which is preliminary data.</text>
</comment>
<dbReference type="HAMAP" id="MF_01080">
    <property type="entry name" value="TruB_bact"/>
    <property type="match status" value="1"/>
</dbReference>
<dbReference type="EC" id="5.4.99.25" evidence="5"/>
<dbReference type="PANTHER" id="PTHR13767:SF2">
    <property type="entry name" value="PSEUDOURIDYLATE SYNTHASE TRUB1"/>
    <property type="match status" value="1"/>
</dbReference>
<keyword evidence="3 5" id="KW-0819">tRNA processing</keyword>
<comment type="function">
    <text evidence="5">Responsible for synthesis of pseudouridine from uracil-55 in the psi GC loop of transfer RNAs.</text>
</comment>
<dbReference type="EMBL" id="MHQS01000010">
    <property type="protein sequence ID" value="OHA08863.1"/>
    <property type="molecule type" value="Genomic_DNA"/>
</dbReference>
<dbReference type="Proteomes" id="UP000176705">
    <property type="component" value="Unassembled WGS sequence"/>
</dbReference>
<evidence type="ECO:0000256" key="4">
    <source>
        <dbReference type="ARBA" id="ARBA00023235"/>
    </source>
</evidence>
<evidence type="ECO:0000256" key="1">
    <source>
        <dbReference type="ARBA" id="ARBA00000385"/>
    </source>
</evidence>
<reference evidence="7 8" key="1">
    <citation type="journal article" date="2016" name="Nat. Commun.">
        <title>Thousands of microbial genomes shed light on interconnected biogeochemical processes in an aquifer system.</title>
        <authorList>
            <person name="Anantharaman K."/>
            <person name="Brown C.T."/>
            <person name="Hug L.A."/>
            <person name="Sharon I."/>
            <person name="Castelle C.J."/>
            <person name="Probst A.J."/>
            <person name="Thomas B.C."/>
            <person name="Singh A."/>
            <person name="Wilkins M.J."/>
            <person name="Karaoz U."/>
            <person name="Brodie E.L."/>
            <person name="Williams K.H."/>
            <person name="Hubbard S.S."/>
            <person name="Banfield J.F."/>
        </authorList>
    </citation>
    <scope>NUCLEOTIDE SEQUENCE [LARGE SCALE GENOMIC DNA]</scope>
</reference>
<evidence type="ECO:0000256" key="2">
    <source>
        <dbReference type="ARBA" id="ARBA00005642"/>
    </source>
</evidence>
<evidence type="ECO:0000256" key="5">
    <source>
        <dbReference type="HAMAP-Rule" id="MF_01080"/>
    </source>
</evidence>
<comment type="catalytic activity">
    <reaction evidence="1 5">
        <text>uridine(55) in tRNA = pseudouridine(55) in tRNA</text>
        <dbReference type="Rhea" id="RHEA:42532"/>
        <dbReference type="Rhea" id="RHEA-COMP:10101"/>
        <dbReference type="Rhea" id="RHEA-COMP:10102"/>
        <dbReference type="ChEBI" id="CHEBI:65314"/>
        <dbReference type="ChEBI" id="CHEBI:65315"/>
        <dbReference type="EC" id="5.4.99.25"/>
    </reaction>
</comment>
<feature type="domain" description="Pseudouridine synthase II N-terminal" evidence="6">
    <location>
        <begin position="23"/>
        <end position="174"/>
    </location>
</feature>
<gene>
    <name evidence="5" type="primary">truB</name>
    <name evidence="7" type="ORF">A3B37_00750</name>
</gene>
<dbReference type="Pfam" id="PF01509">
    <property type="entry name" value="TruB_N"/>
    <property type="match status" value="1"/>
</dbReference>
<dbReference type="SUPFAM" id="SSF55120">
    <property type="entry name" value="Pseudouridine synthase"/>
    <property type="match status" value="1"/>
</dbReference>
<protein>
    <recommendedName>
        <fullName evidence="5">tRNA pseudouridine synthase B</fullName>
        <ecNumber evidence="5">5.4.99.25</ecNumber>
    </recommendedName>
    <alternativeName>
        <fullName evidence="5">tRNA pseudouridine(55) synthase</fullName>
        <shortName evidence="5">Psi55 synthase</shortName>
    </alternativeName>
    <alternativeName>
        <fullName evidence="5">tRNA pseudouridylate synthase</fullName>
    </alternativeName>
    <alternativeName>
        <fullName evidence="5">tRNA-uridine isomerase</fullName>
    </alternativeName>
</protein>
<organism evidence="7 8">
    <name type="scientific">Candidatus Sungbacteria bacterium RIFCSPLOWO2_01_FULL_59_16</name>
    <dbReference type="NCBI Taxonomy" id="1802280"/>
    <lineage>
        <taxon>Bacteria</taxon>
        <taxon>Candidatus Sungiibacteriota</taxon>
    </lineage>
</organism>
<dbReference type="GO" id="GO:0160148">
    <property type="term" value="F:tRNA pseudouridine(55) synthase activity"/>
    <property type="evidence" value="ECO:0007669"/>
    <property type="project" value="UniProtKB-EC"/>
</dbReference>
<feature type="active site" description="Nucleophile" evidence="5">
    <location>
        <position position="38"/>
    </location>
</feature>
<dbReference type="GO" id="GO:0031119">
    <property type="term" value="P:tRNA pseudouridine synthesis"/>
    <property type="evidence" value="ECO:0007669"/>
    <property type="project" value="UniProtKB-UniRule"/>
</dbReference>
<dbReference type="NCBIfam" id="TIGR00431">
    <property type="entry name" value="TruB"/>
    <property type="match status" value="1"/>
</dbReference>
<dbReference type="STRING" id="1802280.A3B37_00750"/>
<evidence type="ECO:0000313" key="7">
    <source>
        <dbReference type="EMBL" id="OHA08863.1"/>
    </source>
</evidence>
<comment type="similarity">
    <text evidence="2 5">Belongs to the pseudouridine synthase TruB family. Type 1 subfamily.</text>
</comment>
<name>A0A1G2LB53_9BACT</name>
<dbReference type="AlphaFoldDB" id="A0A1G2LB53"/>
<sequence>MDNILFIDKPKGISSFDVIRELRKRLGIRKMGHAGTLDPLATGLLIVGLGSGTAKLKDFFGLPKTYRLSVLLGKRTDTGDIEGTVIEETEVRNVLRNQAEQALSSMTGELELPIPSFSAAKYRGKPRYAYARQGIAIPPKMRKTSIQRLELLAIRRQDNETILEVELECGSGTYARSVAEEIGRRLGVPATLADLRRTNIGNIDVSQAKRLSEIGVANVPV</sequence>
<accession>A0A1G2LB53</accession>
<evidence type="ECO:0000259" key="6">
    <source>
        <dbReference type="Pfam" id="PF01509"/>
    </source>
</evidence>
<evidence type="ECO:0000256" key="3">
    <source>
        <dbReference type="ARBA" id="ARBA00022694"/>
    </source>
</evidence>
<dbReference type="GO" id="GO:1990481">
    <property type="term" value="P:mRNA pseudouridine synthesis"/>
    <property type="evidence" value="ECO:0007669"/>
    <property type="project" value="TreeGrafter"/>
</dbReference>
<dbReference type="Gene3D" id="3.30.2350.10">
    <property type="entry name" value="Pseudouridine synthase"/>
    <property type="match status" value="1"/>
</dbReference>
<proteinExistence type="inferred from homology"/>
<dbReference type="GO" id="GO:0003723">
    <property type="term" value="F:RNA binding"/>
    <property type="evidence" value="ECO:0007669"/>
    <property type="project" value="InterPro"/>
</dbReference>
<dbReference type="InterPro" id="IPR002501">
    <property type="entry name" value="PsdUridine_synth_N"/>
</dbReference>